<dbReference type="Proteomes" id="UP001482620">
    <property type="component" value="Unassembled WGS sequence"/>
</dbReference>
<reference evidence="2 3" key="1">
    <citation type="submission" date="2021-06" db="EMBL/GenBank/DDBJ databases">
        <authorList>
            <person name="Palmer J.M."/>
        </authorList>
    </citation>
    <scope>NUCLEOTIDE SEQUENCE [LARGE SCALE GENOMIC DNA]</scope>
    <source>
        <strain evidence="3">if_2019</strain>
        <tissue evidence="2">Muscle</tissue>
    </source>
</reference>
<protein>
    <recommendedName>
        <fullName evidence="1">Trs120/TRAPPC9 fourth Ig-like domain-containing protein</fullName>
    </recommendedName>
</protein>
<dbReference type="Pfam" id="PF26283">
    <property type="entry name" value="Ig_TRAPPC9-Trs120_4th"/>
    <property type="match status" value="1"/>
</dbReference>
<dbReference type="PANTHER" id="PTHR21512">
    <property type="entry name" value="TRAFFICKING PROTEIN PARTICLE COMPLEX SUBUNIT 9"/>
    <property type="match status" value="1"/>
</dbReference>
<proteinExistence type="predicted"/>
<dbReference type="EMBL" id="JAHRIQ010014614">
    <property type="protein sequence ID" value="MEQ2226196.1"/>
    <property type="molecule type" value="Genomic_DNA"/>
</dbReference>
<gene>
    <name evidence="2" type="ORF">ILYODFUR_025075</name>
</gene>
<keyword evidence="3" id="KW-1185">Reference proteome</keyword>
<dbReference type="InterPro" id="IPR058568">
    <property type="entry name" value="Ig_TRAPPC9_Trs120_4th"/>
</dbReference>
<feature type="domain" description="Trs120/TRAPPC9 fourth Ig-like" evidence="1">
    <location>
        <begin position="111"/>
        <end position="201"/>
    </location>
</feature>
<accession>A0ABV0T1D1</accession>
<comment type="caution">
    <text evidence="2">The sequence shown here is derived from an EMBL/GenBank/DDBJ whole genome shotgun (WGS) entry which is preliminary data.</text>
</comment>
<name>A0ABV0T1D1_9TELE</name>
<dbReference type="InterPro" id="IPR013935">
    <property type="entry name" value="Trs120_TRAPPC9"/>
</dbReference>
<evidence type="ECO:0000313" key="2">
    <source>
        <dbReference type="EMBL" id="MEQ2226196.1"/>
    </source>
</evidence>
<evidence type="ECO:0000313" key="3">
    <source>
        <dbReference type="Proteomes" id="UP001482620"/>
    </source>
</evidence>
<sequence>MAPASFGPLSFTVTARAPCSQPIISVLLDGLSFFIPPTLTTPAAVRNRSVHHRHQTARLFHQAVTAALTHSVYRSRGPGRVDLPDINHQTNVFVDDVLVNRKPCDCDVVADCKVGDAVTLKVKLTNMSKNPVGPLTLTVVPYQDYQNGIQNYDLDEAVTFIGSNTFFVDMVKPKESSVCEGALLFLYTGDFYLNIKVQDDSTQRELPLAWFTLPGVHIRAQDTPLQAGA</sequence>
<evidence type="ECO:0000259" key="1">
    <source>
        <dbReference type="Pfam" id="PF26283"/>
    </source>
</evidence>
<dbReference type="PANTHER" id="PTHR21512:SF5">
    <property type="entry name" value="TRAFFICKING PROTEIN PARTICLE COMPLEX SUBUNIT 9"/>
    <property type="match status" value="1"/>
</dbReference>
<organism evidence="2 3">
    <name type="scientific">Ilyodon furcidens</name>
    <name type="common">goldbreast splitfin</name>
    <dbReference type="NCBI Taxonomy" id="33524"/>
    <lineage>
        <taxon>Eukaryota</taxon>
        <taxon>Metazoa</taxon>
        <taxon>Chordata</taxon>
        <taxon>Craniata</taxon>
        <taxon>Vertebrata</taxon>
        <taxon>Euteleostomi</taxon>
        <taxon>Actinopterygii</taxon>
        <taxon>Neopterygii</taxon>
        <taxon>Teleostei</taxon>
        <taxon>Neoteleostei</taxon>
        <taxon>Acanthomorphata</taxon>
        <taxon>Ovalentaria</taxon>
        <taxon>Atherinomorphae</taxon>
        <taxon>Cyprinodontiformes</taxon>
        <taxon>Goodeidae</taxon>
        <taxon>Ilyodon</taxon>
    </lineage>
</organism>